<keyword evidence="3 4" id="KW-0443">Lipid metabolism</keyword>
<sequence>MTARPLVGLALGGGVMRGMAHIGVLKVLKNAGIPIDMVVGTSSGGIVAALYASGHSPEHIEEIAMKLRPRDVFDYGSVLLNLFLITGGIIARVLHIPYPITSPLGLMRGNKIKKFVNRFVGQDRLFGQTVIPLGITAVDVRDGTLVVFLEGEPAANAKQYTALGYPDLTSSKESVNLRTVVPPEDVFIKGKPVALAAQASAAVPGIFEPVRVGDRILVDGGVRENVPAYVLRRMGAHFVIAVDVGYSGRRVNGISNIIKLLFNSFEIVISEGINLKLESYADVVIRPVINVDPWDTGSTKYSIERGELAAVKALDEIKRKLYDQ</sequence>
<dbReference type="AlphaFoldDB" id="A0A5S4ZSV8"/>
<dbReference type="Gene3D" id="3.40.1090.10">
    <property type="entry name" value="Cytosolic phospholipase A2 catalytic domain"/>
    <property type="match status" value="2"/>
</dbReference>
<accession>A0A5S4ZSV8</accession>
<reference evidence="6 7" key="1">
    <citation type="submission" date="2019-07" db="EMBL/GenBank/DDBJ databases">
        <title>Genomic Encyclopedia of Type Strains, Phase I: the one thousand microbial genomes (KMG-I) project.</title>
        <authorList>
            <person name="Kyrpides N."/>
        </authorList>
    </citation>
    <scope>NUCLEOTIDE SEQUENCE [LARGE SCALE GENOMIC DNA]</scope>
    <source>
        <strain evidence="6 7">DSM 6562</strain>
    </source>
</reference>
<feature type="short sequence motif" description="GXSXG" evidence="4">
    <location>
        <begin position="40"/>
        <end position="44"/>
    </location>
</feature>
<dbReference type="RefSeq" id="WP_166511355.1">
    <property type="nucleotide sequence ID" value="NZ_VNHM01000006.1"/>
</dbReference>
<dbReference type="InterPro" id="IPR002641">
    <property type="entry name" value="PNPLA_dom"/>
</dbReference>
<proteinExistence type="predicted"/>
<dbReference type="EMBL" id="VNHM01000006">
    <property type="protein sequence ID" value="TYO95937.1"/>
    <property type="molecule type" value="Genomic_DNA"/>
</dbReference>
<evidence type="ECO:0000313" key="7">
    <source>
        <dbReference type="Proteomes" id="UP000323166"/>
    </source>
</evidence>
<feature type="domain" description="PNPLA" evidence="5">
    <location>
        <begin position="9"/>
        <end position="232"/>
    </location>
</feature>
<dbReference type="Pfam" id="PF01734">
    <property type="entry name" value="Patatin"/>
    <property type="match status" value="1"/>
</dbReference>
<evidence type="ECO:0000256" key="4">
    <source>
        <dbReference type="PROSITE-ProRule" id="PRU01161"/>
    </source>
</evidence>
<evidence type="ECO:0000256" key="1">
    <source>
        <dbReference type="ARBA" id="ARBA00022801"/>
    </source>
</evidence>
<dbReference type="Proteomes" id="UP000323166">
    <property type="component" value="Unassembled WGS sequence"/>
</dbReference>
<keyword evidence="2 4" id="KW-0442">Lipid degradation</keyword>
<dbReference type="InterPro" id="IPR050301">
    <property type="entry name" value="NTE"/>
</dbReference>
<protein>
    <submittedName>
        <fullName evidence="6">NTE family protein</fullName>
    </submittedName>
</protein>
<keyword evidence="1 4" id="KW-0378">Hydrolase</keyword>
<keyword evidence="7" id="KW-1185">Reference proteome</keyword>
<dbReference type="SUPFAM" id="SSF52151">
    <property type="entry name" value="FabD/lysophospholipase-like"/>
    <property type="match status" value="1"/>
</dbReference>
<dbReference type="GO" id="GO:0016787">
    <property type="term" value="F:hydrolase activity"/>
    <property type="evidence" value="ECO:0007669"/>
    <property type="project" value="UniProtKB-UniRule"/>
</dbReference>
<name>A0A5S4ZSV8_9FIRM</name>
<comment type="caution">
    <text evidence="6">The sequence shown here is derived from an EMBL/GenBank/DDBJ whole genome shotgun (WGS) entry which is preliminary data.</text>
</comment>
<evidence type="ECO:0000313" key="6">
    <source>
        <dbReference type="EMBL" id="TYO95937.1"/>
    </source>
</evidence>
<gene>
    <name evidence="6" type="ORF">LX24_01327</name>
</gene>
<feature type="active site" description="Proton acceptor" evidence="4">
    <location>
        <position position="219"/>
    </location>
</feature>
<dbReference type="PANTHER" id="PTHR14226:SF76">
    <property type="entry name" value="NTE FAMILY PROTEIN RSSA"/>
    <property type="match status" value="1"/>
</dbReference>
<dbReference type="PROSITE" id="PS51635">
    <property type="entry name" value="PNPLA"/>
    <property type="match status" value="1"/>
</dbReference>
<dbReference type="GO" id="GO:0016042">
    <property type="term" value="P:lipid catabolic process"/>
    <property type="evidence" value="ECO:0007669"/>
    <property type="project" value="UniProtKB-UniRule"/>
</dbReference>
<feature type="short sequence motif" description="DGA/G" evidence="4">
    <location>
        <begin position="219"/>
        <end position="221"/>
    </location>
</feature>
<organism evidence="6 7">
    <name type="scientific">Desulfallas thermosapovorans DSM 6562</name>
    <dbReference type="NCBI Taxonomy" id="1121431"/>
    <lineage>
        <taxon>Bacteria</taxon>
        <taxon>Bacillati</taxon>
        <taxon>Bacillota</taxon>
        <taxon>Clostridia</taxon>
        <taxon>Eubacteriales</taxon>
        <taxon>Desulfallaceae</taxon>
        <taxon>Desulfallas</taxon>
    </lineage>
</organism>
<comment type="caution">
    <text evidence="4">Lacks conserved residue(s) required for the propagation of feature annotation.</text>
</comment>
<evidence type="ECO:0000256" key="3">
    <source>
        <dbReference type="ARBA" id="ARBA00023098"/>
    </source>
</evidence>
<feature type="active site" description="Nucleophile" evidence="4">
    <location>
        <position position="42"/>
    </location>
</feature>
<dbReference type="PANTHER" id="PTHR14226">
    <property type="entry name" value="NEUROPATHY TARGET ESTERASE/SWISS CHEESE D.MELANOGASTER"/>
    <property type="match status" value="1"/>
</dbReference>
<evidence type="ECO:0000256" key="2">
    <source>
        <dbReference type="ARBA" id="ARBA00022963"/>
    </source>
</evidence>
<evidence type="ECO:0000259" key="5">
    <source>
        <dbReference type="PROSITE" id="PS51635"/>
    </source>
</evidence>
<dbReference type="InterPro" id="IPR016035">
    <property type="entry name" value="Acyl_Trfase/lysoPLipase"/>
</dbReference>